<dbReference type="SUPFAM" id="SSF52210">
    <property type="entry name" value="Succinyl-CoA synthetase domains"/>
    <property type="match status" value="2"/>
</dbReference>
<dbReference type="Pfam" id="PF13607">
    <property type="entry name" value="Succ_CoA_lig"/>
    <property type="match status" value="1"/>
</dbReference>
<dbReference type="SUPFAM" id="SSF56059">
    <property type="entry name" value="Glutathione synthetase ATP-binding domain-like"/>
    <property type="match status" value="1"/>
</dbReference>
<dbReference type="Gene3D" id="3.30.470.20">
    <property type="entry name" value="ATP-grasp fold, B domain"/>
    <property type="match status" value="1"/>
</dbReference>
<dbReference type="PANTHER" id="PTHR42793:SF1">
    <property type="entry name" value="PEPTIDYL-LYSINE N-ACETYLTRANSFERASE PATZ"/>
    <property type="match status" value="1"/>
</dbReference>
<dbReference type="InterPro" id="IPR013815">
    <property type="entry name" value="ATP_grasp_subdomain_1"/>
</dbReference>
<dbReference type="Gene3D" id="3.40.50.261">
    <property type="entry name" value="Succinyl-CoA synthetase domains"/>
    <property type="match status" value="2"/>
</dbReference>
<name>A0ABQ6A3E1_9PROT</name>
<feature type="domain" description="ATP-grasp" evidence="3">
    <location>
        <begin position="504"/>
        <end position="541"/>
    </location>
</feature>
<dbReference type="InterPro" id="IPR032875">
    <property type="entry name" value="Succ_CoA_lig_flav_dom"/>
</dbReference>
<evidence type="ECO:0000256" key="2">
    <source>
        <dbReference type="PROSITE-ProRule" id="PRU00409"/>
    </source>
</evidence>
<proteinExistence type="predicted"/>
<dbReference type="RefSeq" id="WP_284257668.1">
    <property type="nucleotide sequence ID" value="NZ_BSOS01000043.1"/>
</dbReference>
<dbReference type="InterPro" id="IPR011761">
    <property type="entry name" value="ATP-grasp"/>
</dbReference>
<dbReference type="InterPro" id="IPR016102">
    <property type="entry name" value="Succinyl-CoA_synth-like"/>
</dbReference>
<dbReference type="SMART" id="SM00881">
    <property type="entry name" value="CoA_binding"/>
    <property type="match status" value="1"/>
</dbReference>
<dbReference type="InterPro" id="IPR003781">
    <property type="entry name" value="CoA-bd"/>
</dbReference>
<comment type="caution">
    <text evidence="4">The sequence shown here is derived from an EMBL/GenBank/DDBJ whole genome shotgun (WGS) entry which is preliminary data.</text>
</comment>
<gene>
    <name evidence="4" type="primary">pauA</name>
    <name evidence="4" type="ORF">GCM10010909_16460</name>
</gene>
<reference evidence="5" key="1">
    <citation type="journal article" date="2019" name="Int. J. Syst. Evol. Microbiol.">
        <title>The Global Catalogue of Microorganisms (GCM) 10K type strain sequencing project: providing services to taxonomists for standard genome sequencing and annotation.</title>
        <authorList>
            <consortium name="The Broad Institute Genomics Platform"/>
            <consortium name="The Broad Institute Genome Sequencing Center for Infectious Disease"/>
            <person name="Wu L."/>
            <person name="Ma J."/>
        </authorList>
    </citation>
    <scope>NUCLEOTIDE SEQUENCE [LARGE SCALE GENOMIC DNA]</scope>
    <source>
        <strain evidence="5">NBRC 112502</strain>
    </source>
</reference>
<keyword evidence="1" id="KW-0816">Tricarboxylic acid cycle</keyword>
<dbReference type="Proteomes" id="UP001156641">
    <property type="component" value="Unassembled WGS sequence"/>
</dbReference>
<dbReference type="PANTHER" id="PTHR42793">
    <property type="entry name" value="COA BINDING DOMAIN CONTAINING PROTEIN"/>
    <property type="match status" value="1"/>
</dbReference>
<keyword evidence="2" id="KW-0067">ATP-binding</keyword>
<evidence type="ECO:0000313" key="5">
    <source>
        <dbReference type="Proteomes" id="UP001156641"/>
    </source>
</evidence>
<dbReference type="Gene3D" id="3.30.1490.20">
    <property type="entry name" value="ATP-grasp fold, A domain"/>
    <property type="match status" value="1"/>
</dbReference>
<dbReference type="EMBL" id="BSOS01000043">
    <property type="protein sequence ID" value="GLR66966.1"/>
    <property type="molecule type" value="Genomic_DNA"/>
</dbReference>
<dbReference type="InterPro" id="IPR036291">
    <property type="entry name" value="NAD(P)-bd_dom_sf"/>
</dbReference>
<dbReference type="PROSITE" id="PS50975">
    <property type="entry name" value="ATP_GRASP"/>
    <property type="match status" value="1"/>
</dbReference>
<sequence length="713" mass="74583">MNSLFHPALQAARPVEYVLKPRSIAIVGASADPRSFGGFVLANLERFGYAGELHLISRSSTEINGRRCIKSVDELPEGVDLAVLAIPEAGVLEAVRTLGERGTGAAVIFASGYAETGEEGRARQEQIAEVAHGLGMLLIGPNCMGFTNFEHGIPITFETVAPYPCGGRPGVAVLAQSGAMAANLRDAFIGRGIPLTQAVSTGNEASLGVEDYLAHFVSDKQVACIALYAEQLRRPKLFLNIVARARKVGKPIVLLMPGKSDKAREAAQSHTGALSGDHAVTMAILQNEGVVTVNSLDELFDTVAILHRFPAPPSGAPAIMTASGAVKNITLDFAEDIGLQLPAFAAETVARLKEKLPSYAVPENPLDYTTIGVRSPGLIGELIDVVLADDAVGSIVLCLMGGPEIAQKDKASHVLPALARAAKPAVLVIMGDNGPLEPFFTEAIQQTAVPFFRSPDRALRALKRVSLYGQALQRAARWAAAPQAVLKLPGAVPPSGVFAEYQSKSWLKALGLPVPAGALATTADEAAAVAATIGYPVVIKAQASELPHKSDVGGVMVGLADEAALRAGWGTLLQNVATHRPELVLDGVLVEAMGPRGLELVVGAKRDPEWGAVVLVGMGGVWIEVLKDFRLLPANLSEQDILEEIGGLKAAPLLQGVRGAAGVDVKALARAVALVSRQMQANSDIMEIDINPLVAYPEGILALDALIVASAAS</sequence>
<evidence type="ECO:0000259" key="3">
    <source>
        <dbReference type="PROSITE" id="PS50975"/>
    </source>
</evidence>
<dbReference type="Gene3D" id="3.40.50.720">
    <property type="entry name" value="NAD(P)-binding Rossmann-like Domain"/>
    <property type="match status" value="1"/>
</dbReference>
<dbReference type="Pfam" id="PF13380">
    <property type="entry name" value="CoA_binding_2"/>
    <property type="match status" value="1"/>
</dbReference>
<dbReference type="SUPFAM" id="SSF51735">
    <property type="entry name" value="NAD(P)-binding Rossmann-fold domains"/>
    <property type="match status" value="1"/>
</dbReference>
<keyword evidence="5" id="KW-1185">Reference proteome</keyword>
<keyword evidence="2" id="KW-0547">Nucleotide-binding</keyword>
<evidence type="ECO:0000256" key="1">
    <source>
        <dbReference type="ARBA" id="ARBA00022532"/>
    </source>
</evidence>
<evidence type="ECO:0000313" key="4">
    <source>
        <dbReference type="EMBL" id="GLR66966.1"/>
    </source>
</evidence>
<protein>
    <submittedName>
        <fullName evidence="4">Pimeloyl-CoA synthetase</fullName>
    </submittedName>
</protein>
<dbReference type="Pfam" id="PF13549">
    <property type="entry name" value="ATP-grasp_5"/>
    <property type="match status" value="1"/>
</dbReference>
<organism evidence="4 5">
    <name type="scientific">Acidocella aquatica</name>
    <dbReference type="NCBI Taxonomy" id="1922313"/>
    <lineage>
        <taxon>Bacteria</taxon>
        <taxon>Pseudomonadati</taxon>
        <taxon>Pseudomonadota</taxon>
        <taxon>Alphaproteobacteria</taxon>
        <taxon>Acetobacterales</taxon>
        <taxon>Acidocellaceae</taxon>
        <taxon>Acidocella</taxon>
    </lineage>
</organism>
<accession>A0ABQ6A3E1</accession>